<dbReference type="InterPro" id="IPR036388">
    <property type="entry name" value="WH-like_DNA-bd_sf"/>
</dbReference>
<reference evidence="1 2" key="1">
    <citation type="submission" date="2019-01" db="EMBL/GenBank/DDBJ databases">
        <authorList>
            <person name="Brito A."/>
        </authorList>
    </citation>
    <scope>NUCLEOTIDE SEQUENCE [LARGE SCALE GENOMIC DNA]</scope>
    <source>
        <strain evidence="1">1</strain>
    </source>
</reference>
<dbReference type="SUPFAM" id="SSF46689">
    <property type="entry name" value="Homeodomain-like"/>
    <property type="match status" value="1"/>
</dbReference>
<accession>A0A563W2U5</accession>
<evidence type="ECO:0008006" key="3">
    <source>
        <dbReference type="Google" id="ProtNLM"/>
    </source>
</evidence>
<keyword evidence="2" id="KW-1185">Reference proteome</keyword>
<dbReference type="Gene3D" id="1.10.10.10">
    <property type="entry name" value="Winged helix-like DNA-binding domain superfamily/Winged helix DNA-binding domain"/>
    <property type="match status" value="1"/>
</dbReference>
<sequence length="181" mass="20832">MEAIFTPNEAAALAYLPIKRVYKEIEYNIIQPIQPLSNKPRLSFAGLIYLRALKEINFEFSVQYRASLSEKIVKATEEKELTVEFAKFFILQLNSISQELSELISQFNEWKSCLVNDTNIMGGQTVFPNSRLSVYHLGKIIARGESLEAIREDYPYLLEIDLKFAPLYVKAYPVMGRPKQD</sequence>
<dbReference type="Proteomes" id="UP000320055">
    <property type="component" value="Unassembled WGS sequence"/>
</dbReference>
<dbReference type="RefSeq" id="WP_144876390.1">
    <property type="nucleotide sequence ID" value="NZ_LR214395.1"/>
</dbReference>
<dbReference type="Pfam" id="PF04255">
    <property type="entry name" value="DUF433"/>
    <property type="match status" value="1"/>
</dbReference>
<gene>
    <name evidence="1" type="ORF">H1P_6630006</name>
</gene>
<proteinExistence type="predicted"/>
<name>A0A563W2U5_9CYAN</name>
<protein>
    <recommendedName>
        <fullName evidence="3">DUF433 domain-containing protein</fullName>
    </recommendedName>
</protein>
<evidence type="ECO:0000313" key="1">
    <source>
        <dbReference type="EMBL" id="VEP17965.1"/>
    </source>
</evidence>
<dbReference type="EMBL" id="CAACVJ010000627">
    <property type="protein sequence ID" value="VEP17965.1"/>
    <property type="molecule type" value="Genomic_DNA"/>
</dbReference>
<dbReference type="InterPro" id="IPR009057">
    <property type="entry name" value="Homeodomain-like_sf"/>
</dbReference>
<dbReference type="InterPro" id="IPR007367">
    <property type="entry name" value="DUF433"/>
</dbReference>
<dbReference type="AlphaFoldDB" id="A0A563W2U5"/>
<evidence type="ECO:0000313" key="2">
    <source>
        <dbReference type="Proteomes" id="UP000320055"/>
    </source>
</evidence>
<organism evidence="1 2">
    <name type="scientific">Hyella patelloides LEGE 07179</name>
    <dbReference type="NCBI Taxonomy" id="945734"/>
    <lineage>
        <taxon>Bacteria</taxon>
        <taxon>Bacillati</taxon>
        <taxon>Cyanobacteriota</taxon>
        <taxon>Cyanophyceae</taxon>
        <taxon>Pleurocapsales</taxon>
        <taxon>Hyellaceae</taxon>
        <taxon>Hyella</taxon>
    </lineage>
</organism>
<dbReference type="OrthoDB" id="9809529at2"/>